<dbReference type="SUPFAM" id="SSF51219">
    <property type="entry name" value="TRAP-like"/>
    <property type="match status" value="1"/>
</dbReference>
<dbReference type="PANTHER" id="PTHR38074:SF1">
    <property type="entry name" value="ALTERED INHERITANCE OF MITOCHONDRIA PROTEIN 24, MITOCHONDRIAL"/>
    <property type="match status" value="1"/>
</dbReference>
<reference evidence="1 2" key="1">
    <citation type="submission" date="2014-07" db="EMBL/GenBank/DDBJ databases">
        <title>Methanogenic archaea and the global carbon cycle.</title>
        <authorList>
            <person name="Henriksen J.R."/>
            <person name="Luke J."/>
            <person name="Reinhart S."/>
            <person name="Benedict M.N."/>
            <person name="Youngblut N.D."/>
            <person name="Metcalf M.E."/>
            <person name="Whitaker R.J."/>
            <person name="Metcalf W.W."/>
        </authorList>
    </citation>
    <scope>NUCLEOTIDE SEQUENCE [LARGE SCALE GENOMIC DNA]</scope>
    <source>
        <strain evidence="1 2">T4/M</strain>
    </source>
</reference>
<dbReference type="RefSeq" id="WP_048171954.1">
    <property type="nucleotide sequence ID" value="NZ_CP009506.1"/>
</dbReference>
<protein>
    <submittedName>
        <fullName evidence="1">DUF124 domain-containing protein</fullName>
    </submittedName>
</protein>
<keyword evidence="2" id="KW-1185">Reference proteome</keyword>
<dbReference type="InterPro" id="IPR002838">
    <property type="entry name" value="AIM24"/>
</dbReference>
<dbReference type="KEGG" id="msw:MSSIT_1802"/>
<dbReference type="EMBL" id="CP009506">
    <property type="protein sequence ID" value="AKB28521.1"/>
    <property type="molecule type" value="Genomic_DNA"/>
</dbReference>
<evidence type="ECO:0000313" key="1">
    <source>
        <dbReference type="EMBL" id="AKB28521.1"/>
    </source>
</evidence>
<dbReference type="PANTHER" id="PTHR38074">
    <property type="entry name" value="ALTERED INHERITANCE OF MITOCHONDRIA PROTEIN 24, MITOCHONDRIAL"/>
    <property type="match status" value="1"/>
</dbReference>
<dbReference type="Proteomes" id="UP000033111">
    <property type="component" value="Chromosome"/>
</dbReference>
<dbReference type="AlphaFoldDB" id="A0A0E3L8H3"/>
<accession>A0A0E3L8H3</accession>
<dbReference type="Gene3D" id="3.60.160.10">
    <property type="entry name" value="Mitochondrial biogenesis AIM24"/>
    <property type="match status" value="1"/>
</dbReference>
<proteinExistence type="predicted"/>
<gene>
    <name evidence="1" type="ORF">MSSIT_1802</name>
</gene>
<sequence>MGYHSLEDFIRRTGERAPGPETFELEREQLLKVHLNGVVWIRMGSMTAYRGDIRFTREDSLEYGPGKLVKISLAGEGFSFTKAEGRGKLYLADRGKKVSLLKLENDSICVNCNDILAIEDPLNWDIRMMRKFSGVMDNEIYNVKLEGTGIVAITTHQDPLTFRVTKEYPFFTSPNATVAWSGNLEPEIKTDISLKTLIGKNSGESVQMVFRGEGFVVIQPCEPCEEVYPQKQPENKVSNVYIS</sequence>
<evidence type="ECO:0000313" key="2">
    <source>
        <dbReference type="Proteomes" id="UP000033111"/>
    </source>
</evidence>
<dbReference type="OrthoDB" id="298062at2157"/>
<dbReference type="PATRIC" id="fig|1434120.4.peg.2304"/>
<dbReference type="InterPro" id="IPR036983">
    <property type="entry name" value="AIM24_sf"/>
</dbReference>
<dbReference type="Pfam" id="PF01987">
    <property type="entry name" value="AIM24"/>
    <property type="match status" value="1"/>
</dbReference>
<name>A0A0E3L8H3_9EURY</name>
<dbReference type="InterPro" id="IPR016031">
    <property type="entry name" value="Trp_RNA-bd_attenuator-like_dom"/>
</dbReference>
<organism evidence="1 2">
    <name type="scientific">Methanosarcina siciliae T4/M</name>
    <dbReference type="NCBI Taxonomy" id="1434120"/>
    <lineage>
        <taxon>Archaea</taxon>
        <taxon>Methanobacteriati</taxon>
        <taxon>Methanobacteriota</taxon>
        <taxon>Stenosarchaea group</taxon>
        <taxon>Methanomicrobia</taxon>
        <taxon>Methanosarcinales</taxon>
        <taxon>Methanosarcinaceae</taxon>
        <taxon>Methanosarcina</taxon>
    </lineage>
</organism>
<dbReference type="HOGENOM" id="CLU_057502_0_0_2"/>
<dbReference type="GeneID" id="24860644"/>